<dbReference type="PROSITE" id="PS00170">
    <property type="entry name" value="CSA_PPIASE_1"/>
    <property type="match status" value="1"/>
</dbReference>
<organism evidence="6 7">
    <name type="scientific">Pseudocohnilembus persalinus</name>
    <name type="common">Ciliate</name>
    <dbReference type="NCBI Taxonomy" id="266149"/>
    <lineage>
        <taxon>Eukaryota</taxon>
        <taxon>Sar</taxon>
        <taxon>Alveolata</taxon>
        <taxon>Ciliophora</taxon>
        <taxon>Intramacronucleata</taxon>
        <taxon>Oligohymenophorea</taxon>
        <taxon>Scuticociliatia</taxon>
        <taxon>Philasterida</taxon>
        <taxon>Pseudocohnilembidae</taxon>
        <taxon>Pseudocohnilembus</taxon>
    </lineage>
</organism>
<keyword evidence="7" id="KW-1185">Reference proteome</keyword>
<reference evidence="6 7" key="1">
    <citation type="journal article" date="2015" name="Sci. Rep.">
        <title>Genome of the facultative scuticociliatosis pathogen Pseudocohnilembus persalinus provides insight into its virulence through horizontal gene transfer.</title>
        <authorList>
            <person name="Xiong J."/>
            <person name="Wang G."/>
            <person name="Cheng J."/>
            <person name="Tian M."/>
            <person name="Pan X."/>
            <person name="Warren A."/>
            <person name="Jiang C."/>
            <person name="Yuan D."/>
            <person name="Miao W."/>
        </authorList>
    </citation>
    <scope>NUCLEOTIDE SEQUENCE [LARGE SCALE GENOMIC DNA]</scope>
    <source>
        <strain evidence="6">36N120E</strain>
    </source>
</reference>
<dbReference type="PANTHER" id="PTHR11071">
    <property type="entry name" value="PEPTIDYL-PROLYL CIS-TRANS ISOMERASE"/>
    <property type="match status" value="1"/>
</dbReference>
<evidence type="ECO:0000256" key="3">
    <source>
        <dbReference type="ARBA" id="ARBA00023235"/>
    </source>
</evidence>
<dbReference type="Proteomes" id="UP000054937">
    <property type="component" value="Unassembled WGS sequence"/>
</dbReference>
<dbReference type="OrthoDB" id="193499at2759"/>
<comment type="function">
    <text evidence="4">PPIases accelerate the folding of proteins. It catalyzes the cis-trans isomerization of proline imidic peptide bonds in oligopeptides.</text>
</comment>
<dbReference type="InterPro" id="IPR020892">
    <property type="entry name" value="Cyclophilin-type_PPIase_CS"/>
</dbReference>
<name>A0A0V0R077_PSEPJ</name>
<dbReference type="PRINTS" id="PR00153">
    <property type="entry name" value="CSAPPISMRASE"/>
</dbReference>
<accession>A0A0V0R077</accession>
<evidence type="ECO:0000256" key="2">
    <source>
        <dbReference type="ARBA" id="ARBA00023110"/>
    </source>
</evidence>
<keyword evidence="2 4" id="KW-0697">Rotamase</keyword>
<dbReference type="OMA" id="GSRSGMC"/>
<evidence type="ECO:0000313" key="7">
    <source>
        <dbReference type="Proteomes" id="UP000054937"/>
    </source>
</evidence>
<evidence type="ECO:0000313" key="6">
    <source>
        <dbReference type="EMBL" id="KRX07942.1"/>
    </source>
</evidence>
<dbReference type="Gene3D" id="2.40.100.10">
    <property type="entry name" value="Cyclophilin-like"/>
    <property type="match status" value="1"/>
</dbReference>
<dbReference type="InterPro" id="IPR002130">
    <property type="entry name" value="Cyclophilin-type_PPIase_dom"/>
</dbReference>
<dbReference type="AlphaFoldDB" id="A0A0V0R077"/>
<dbReference type="PROSITE" id="PS50072">
    <property type="entry name" value="CSA_PPIASE_2"/>
    <property type="match status" value="1"/>
</dbReference>
<dbReference type="GO" id="GO:0005737">
    <property type="term" value="C:cytoplasm"/>
    <property type="evidence" value="ECO:0007669"/>
    <property type="project" value="TreeGrafter"/>
</dbReference>
<comment type="similarity">
    <text evidence="4">Belongs to the cyclophilin-type PPIase family.</text>
</comment>
<sequence length="172" mass="19676">MSDQKKDCFIEIEIGKEEKYRLQIELFWDQVPKTCENFRQLCIGNKQGLLIPNLHYKGSKFHRIIPGFMAQGGDFVNQDGSGQECIYGLKFEDENFEIKHDKKYLVGMVNNGPNTNSCQFYITFDKCPWLDGKNVIFGEVVNSQQALKNLEKNGSQTGEPQNEIIIVDSGEI</sequence>
<dbReference type="GO" id="GO:0006457">
    <property type="term" value="P:protein folding"/>
    <property type="evidence" value="ECO:0007669"/>
    <property type="project" value="InterPro"/>
</dbReference>
<evidence type="ECO:0000259" key="5">
    <source>
        <dbReference type="PROSITE" id="PS50072"/>
    </source>
</evidence>
<dbReference type="InterPro" id="IPR029000">
    <property type="entry name" value="Cyclophilin-like_dom_sf"/>
</dbReference>
<dbReference type="EC" id="5.2.1.8" evidence="4"/>
<dbReference type="InterPro" id="IPR024936">
    <property type="entry name" value="Cyclophilin-type_PPIase"/>
</dbReference>
<gene>
    <name evidence="6" type="ORF">PPERSA_10330</name>
</gene>
<dbReference type="Pfam" id="PF00160">
    <property type="entry name" value="Pro_isomerase"/>
    <property type="match status" value="1"/>
</dbReference>
<dbReference type="PIRSF" id="PIRSF001467">
    <property type="entry name" value="Peptidylpro_ismrse"/>
    <property type="match status" value="1"/>
</dbReference>
<dbReference type="PANTHER" id="PTHR11071:SF561">
    <property type="entry name" value="PEPTIDYL-PROLYL CIS-TRANS ISOMERASE D-RELATED"/>
    <property type="match status" value="1"/>
</dbReference>
<keyword evidence="3 4" id="KW-0413">Isomerase</keyword>
<dbReference type="GO" id="GO:0016018">
    <property type="term" value="F:cyclosporin A binding"/>
    <property type="evidence" value="ECO:0007669"/>
    <property type="project" value="TreeGrafter"/>
</dbReference>
<comment type="caution">
    <text evidence="6">The sequence shown here is derived from an EMBL/GenBank/DDBJ whole genome shotgun (WGS) entry which is preliminary data.</text>
</comment>
<dbReference type="SUPFAM" id="SSF50891">
    <property type="entry name" value="Cyclophilin-like"/>
    <property type="match status" value="1"/>
</dbReference>
<dbReference type="InParanoid" id="A0A0V0R077"/>
<comment type="catalytic activity">
    <reaction evidence="1 4">
        <text>[protein]-peptidylproline (omega=180) = [protein]-peptidylproline (omega=0)</text>
        <dbReference type="Rhea" id="RHEA:16237"/>
        <dbReference type="Rhea" id="RHEA-COMP:10747"/>
        <dbReference type="Rhea" id="RHEA-COMP:10748"/>
        <dbReference type="ChEBI" id="CHEBI:83833"/>
        <dbReference type="ChEBI" id="CHEBI:83834"/>
        <dbReference type="EC" id="5.2.1.8"/>
    </reaction>
</comment>
<evidence type="ECO:0000256" key="1">
    <source>
        <dbReference type="ARBA" id="ARBA00000971"/>
    </source>
</evidence>
<dbReference type="EMBL" id="LDAU01000078">
    <property type="protein sequence ID" value="KRX07942.1"/>
    <property type="molecule type" value="Genomic_DNA"/>
</dbReference>
<dbReference type="FunFam" id="2.40.100.10:FF:000025">
    <property type="entry name" value="Peptidyl-prolyl cis-trans isomerase CYP19-2"/>
    <property type="match status" value="1"/>
</dbReference>
<proteinExistence type="inferred from homology"/>
<protein>
    <recommendedName>
        <fullName evidence="4">Peptidyl-prolyl cis-trans isomerase</fullName>
        <shortName evidence="4">PPIase</shortName>
        <ecNumber evidence="4">5.2.1.8</ecNumber>
    </recommendedName>
</protein>
<dbReference type="GO" id="GO:0003755">
    <property type="term" value="F:peptidyl-prolyl cis-trans isomerase activity"/>
    <property type="evidence" value="ECO:0007669"/>
    <property type="project" value="UniProtKB-UniRule"/>
</dbReference>
<evidence type="ECO:0000256" key="4">
    <source>
        <dbReference type="RuleBase" id="RU363019"/>
    </source>
</evidence>
<feature type="domain" description="PPIase cyclophilin-type" evidence="5">
    <location>
        <begin position="9"/>
        <end position="171"/>
    </location>
</feature>